<dbReference type="RefSeq" id="WP_008781952.1">
    <property type="nucleotide sequence ID" value="NZ_AP025232.1"/>
</dbReference>
<protein>
    <recommendedName>
        <fullName evidence="5">Oligosaccharide repeat unit polymerase</fullName>
    </recommendedName>
</protein>
<dbReference type="AlphaFoldDB" id="A0AAP3JTI0"/>
<keyword evidence="1" id="KW-0472">Membrane</keyword>
<proteinExistence type="predicted"/>
<reference evidence="2" key="1">
    <citation type="submission" date="2022-01" db="EMBL/GenBank/DDBJ databases">
        <title>Collection of gut derived symbiotic bacterial strains cultured from healthy donors.</title>
        <authorList>
            <person name="Lin H."/>
            <person name="Kohout C."/>
            <person name="Waligurski E."/>
            <person name="Pamer E.G."/>
        </authorList>
    </citation>
    <scope>NUCLEOTIDE SEQUENCE</scope>
    <source>
        <strain evidence="2">DFI.6.72</strain>
    </source>
</reference>
<evidence type="ECO:0008006" key="5">
    <source>
        <dbReference type="Google" id="ProtNLM"/>
    </source>
</evidence>
<reference evidence="3" key="2">
    <citation type="submission" date="2023-01" db="EMBL/GenBank/DDBJ databases">
        <title>Human gut microbiome strain richness.</title>
        <authorList>
            <person name="Chen-Liaw A."/>
        </authorList>
    </citation>
    <scope>NUCLEOTIDE SEQUENCE</scope>
    <source>
        <strain evidence="3">H9_m1001271B151109d0_201107</strain>
    </source>
</reference>
<dbReference type="EMBL" id="JAQKEI010000002">
    <property type="protein sequence ID" value="MDB0850320.1"/>
    <property type="molecule type" value="Genomic_DNA"/>
</dbReference>
<feature type="transmembrane region" description="Helical" evidence="1">
    <location>
        <begin position="6"/>
        <end position="21"/>
    </location>
</feature>
<keyword evidence="1" id="KW-0812">Transmembrane</keyword>
<dbReference type="EMBL" id="JAKNGO010000007">
    <property type="protein sequence ID" value="MCG4687991.1"/>
    <property type="molecule type" value="Genomic_DNA"/>
</dbReference>
<feature type="transmembrane region" description="Helical" evidence="1">
    <location>
        <begin position="328"/>
        <end position="348"/>
    </location>
</feature>
<gene>
    <name evidence="2" type="ORF">L0N01_05120</name>
    <name evidence="3" type="ORF">PL594_02145</name>
</gene>
<evidence type="ECO:0000256" key="1">
    <source>
        <dbReference type="SAM" id="Phobius"/>
    </source>
</evidence>
<comment type="caution">
    <text evidence="3">The sequence shown here is derived from an EMBL/GenBank/DDBJ whole genome shotgun (WGS) entry which is preliminary data.</text>
</comment>
<feature type="transmembrane region" description="Helical" evidence="1">
    <location>
        <begin position="58"/>
        <end position="76"/>
    </location>
</feature>
<organism evidence="3 4">
    <name type="scientific">Phocaeicola vulgatus</name>
    <name type="common">Bacteroides vulgatus</name>
    <dbReference type="NCBI Taxonomy" id="821"/>
    <lineage>
        <taxon>Bacteria</taxon>
        <taxon>Pseudomonadati</taxon>
        <taxon>Bacteroidota</taxon>
        <taxon>Bacteroidia</taxon>
        <taxon>Bacteroidales</taxon>
        <taxon>Bacteroidaceae</taxon>
        <taxon>Phocaeicola</taxon>
    </lineage>
</organism>
<feature type="transmembrane region" description="Helical" evidence="1">
    <location>
        <begin position="33"/>
        <end position="52"/>
    </location>
</feature>
<evidence type="ECO:0000313" key="2">
    <source>
        <dbReference type="EMBL" id="MCG4687991.1"/>
    </source>
</evidence>
<keyword evidence="1" id="KW-1133">Transmembrane helix</keyword>
<evidence type="ECO:0000313" key="4">
    <source>
        <dbReference type="Proteomes" id="UP001210999"/>
    </source>
</evidence>
<dbReference type="Proteomes" id="UP001200843">
    <property type="component" value="Unassembled WGS sequence"/>
</dbReference>
<dbReference type="Proteomes" id="UP001210999">
    <property type="component" value="Unassembled WGS sequence"/>
</dbReference>
<feature type="transmembrane region" description="Helical" evidence="1">
    <location>
        <begin position="141"/>
        <end position="160"/>
    </location>
</feature>
<accession>A0AAP3JTI0</accession>
<feature type="transmembrane region" description="Helical" evidence="1">
    <location>
        <begin position="190"/>
        <end position="205"/>
    </location>
</feature>
<sequence length="397" mass="46442">MMELLLYLYILIVVYLFLKYSRIRTLYIFSPYILIYLNFIFNDAIPFLFFYPDVPENIQYTTFTAAIINLSFLFLFRKQAQVPISINLPLSSIKLNKKRKILLSCFVFFLLWAGVMSGVLINLLRGNNIEDLRRTSEIGVGVIRDIPMLGIQIIMLVLFLQKTWKCYYKVVAFYSFCLSVFLFLTTGNKGGVLVGVTLFLLFFHLKKRGFKWYEYVLYYLAMPLAAGTLQGIRGGDLTLIASQIAVFFSYPVILYQANSIPIMNAVGTENFFWGEEYYTGLVKFIPRFLWPDKPLSFDYKLKELANYDFEGGGIYTTLCNDLYINFGYYYFIFYILWLLFIHYLYGMVMDDKRFYYSRIIALFIILMGGIASTIGSCEILLLFLLFLILYYSRVKTL</sequence>
<evidence type="ECO:0000313" key="3">
    <source>
        <dbReference type="EMBL" id="MDB0850320.1"/>
    </source>
</evidence>
<feature type="transmembrane region" description="Helical" evidence="1">
    <location>
        <begin position="360"/>
        <end position="391"/>
    </location>
</feature>
<feature type="transmembrane region" description="Helical" evidence="1">
    <location>
        <begin position="101"/>
        <end position="121"/>
    </location>
</feature>
<name>A0AAP3JTI0_PHOVU</name>